<dbReference type="InterPro" id="IPR001610">
    <property type="entry name" value="PAC"/>
</dbReference>
<keyword evidence="4" id="KW-0408">Iron</keyword>
<dbReference type="PANTHER" id="PTHR46663:SF3">
    <property type="entry name" value="SLL0267 PROTEIN"/>
    <property type="match status" value="1"/>
</dbReference>
<dbReference type="InterPro" id="IPR012312">
    <property type="entry name" value="Hemerythrin-like"/>
</dbReference>
<comment type="similarity">
    <text evidence="2">Belongs to the hemerythrin family.</text>
</comment>
<dbReference type="InterPro" id="IPR052163">
    <property type="entry name" value="DGC-Regulatory_Protein"/>
</dbReference>
<dbReference type="GO" id="GO:0006355">
    <property type="term" value="P:regulation of DNA-templated transcription"/>
    <property type="evidence" value="ECO:0007669"/>
    <property type="project" value="InterPro"/>
</dbReference>
<dbReference type="Pfam" id="PF00990">
    <property type="entry name" value="GGDEF"/>
    <property type="match status" value="1"/>
</dbReference>
<feature type="transmembrane region" description="Helical" evidence="5">
    <location>
        <begin position="25"/>
        <end position="49"/>
    </location>
</feature>
<dbReference type="InterPro" id="IPR035938">
    <property type="entry name" value="Hemerythrin-like_sf"/>
</dbReference>
<dbReference type="InterPro" id="IPR000160">
    <property type="entry name" value="GGDEF_dom"/>
</dbReference>
<evidence type="ECO:0000256" key="3">
    <source>
        <dbReference type="ARBA" id="ARBA00022723"/>
    </source>
</evidence>
<dbReference type="SUPFAM" id="SSF47188">
    <property type="entry name" value="Hemerythrin-like"/>
    <property type="match status" value="1"/>
</dbReference>
<dbReference type="SMART" id="SM00091">
    <property type="entry name" value="PAS"/>
    <property type="match status" value="1"/>
</dbReference>
<comment type="caution">
    <text evidence="9">The sequence shown here is derived from an EMBL/GenBank/DDBJ whole genome shotgun (WGS) entry which is preliminary data.</text>
</comment>
<evidence type="ECO:0000313" key="9">
    <source>
        <dbReference type="EMBL" id="MBB6055761.1"/>
    </source>
</evidence>
<dbReference type="CDD" id="cd00130">
    <property type="entry name" value="PAS"/>
    <property type="match status" value="1"/>
</dbReference>
<dbReference type="FunFam" id="3.30.70.270:FF:000001">
    <property type="entry name" value="Diguanylate cyclase domain protein"/>
    <property type="match status" value="1"/>
</dbReference>
<dbReference type="Pfam" id="PF00989">
    <property type="entry name" value="PAS"/>
    <property type="match status" value="1"/>
</dbReference>
<name>A0A841GKQ3_9GAMM</name>
<dbReference type="InterPro" id="IPR012827">
    <property type="entry name" value="Hemerythrin_metal-bd"/>
</dbReference>
<dbReference type="CDD" id="cd01949">
    <property type="entry name" value="GGDEF"/>
    <property type="match status" value="1"/>
</dbReference>
<keyword evidence="5" id="KW-0472">Membrane</keyword>
<feature type="domain" description="GGDEF" evidence="8">
    <location>
        <begin position="234"/>
        <end position="368"/>
    </location>
</feature>
<evidence type="ECO:0000259" key="6">
    <source>
        <dbReference type="PROSITE" id="PS50112"/>
    </source>
</evidence>
<dbReference type="GO" id="GO:0046872">
    <property type="term" value="F:metal ion binding"/>
    <property type="evidence" value="ECO:0007669"/>
    <property type="project" value="UniProtKB-KW"/>
</dbReference>
<protein>
    <submittedName>
        <fullName evidence="9">Diguanylate cyclase (GGDEF)-like protein/hemerythrin-like metal-binding protein/PAS domain S-box-containing protein</fullName>
    </submittedName>
</protein>
<gene>
    <name evidence="9" type="ORF">HNR75_001679</name>
</gene>
<dbReference type="NCBIfam" id="TIGR02481">
    <property type="entry name" value="hemeryth_dom"/>
    <property type="match status" value="1"/>
</dbReference>
<dbReference type="NCBIfam" id="TIGR00254">
    <property type="entry name" value="GGDEF"/>
    <property type="match status" value="1"/>
</dbReference>
<keyword evidence="5" id="KW-1133">Transmembrane helix</keyword>
<evidence type="ECO:0000313" key="10">
    <source>
        <dbReference type="Proteomes" id="UP000585721"/>
    </source>
</evidence>
<dbReference type="InterPro" id="IPR000014">
    <property type="entry name" value="PAS"/>
</dbReference>
<keyword evidence="5" id="KW-0812">Transmembrane</keyword>
<feature type="domain" description="PAC" evidence="7">
    <location>
        <begin position="150"/>
        <end position="202"/>
    </location>
</feature>
<feature type="domain" description="PAS" evidence="6">
    <location>
        <begin position="69"/>
        <end position="140"/>
    </location>
</feature>
<dbReference type="AlphaFoldDB" id="A0A841GKQ3"/>
<dbReference type="InterPro" id="IPR013767">
    <property type="entry name" value="PAS_fold"/>
</dbReference>
<comment type="cofactor">
    <cofactor evidence="1">
        <name>Mg(2+)</name>
        <dbReference type="ChEBI" id="CHEBI:18420"/>
    </cofactor>
</comment>
<dbReference type="NCBIfam" id="TIGR00229">
    <property type="entry name" value="sensory_box"/>
    <property type="match status" value="1"/>
</dbReference>
<dbReference type="InterPro" id="IPR000700">
    <property type="entry name" value="PAS-assoc_C"/>
</dbReference>
<dbReference type="EMBL" id="JACHGR010000005">
    <property type="protein sequence ID" value="MBB6055761.1"/>
    <property type="molecule type" value="Genomic_DNA"/>
</dbReference>
<evidence type="ECO:0000256" key="2">
    <source>
        <dbReference type="ARBA" id="ARBA00010587"/>
    </source>
</evidence>
<accession>A0A841GKQ3</accession>
<dbReference type="SUPFAM" id="SSF55073">
    <property type="entry name" value="Nucleotide cyclase"/>
    <property type="match status" value="1"/>
</dbReference>
<keyword evidence="10" id="KW-1185">Reference proteome</keyword>
<proteinExistence type="inferred from homology"/>
<dbReference type="Proteomes" id="UP000585721">
    <property type="component" value="Unassembled WGS sequence"/>
</dbReference>
<dbReference type="PROSITE" id="PS50113">
    <property type="entry name" value="PAC"/>
    <property type="match status" value="1"/>
</dbReference>
<dbReference type="Gene3D" id="1.20.120.50">
    <property type="entry name" value="Hemerythrin-like"/>
    <property type="match status" value="1"/>
</dbReference>
<dbReference type="InterPro" id="IPR035965">
    <property type="entry name" value="PAS-like_dom_sf"/>
</dbReference>
<dbReference type="CDD" id="cd12107">
    <property type="entry name" value="Hemerythrin"/>
    <property type="match status" value="1"/>
</dbReference>
<dbReference type="PANTHER" id="PTHR46663">
    <property type="entry name" value="DIGUANYLATE CYCLASE DGCT-RELATED"/>
    <property type="match status" value="1"/>
</dbReference>
<keyword evidence="3" id="KW-0479">Metal-binding</keyword>
<dbReference type="InterPro" id="IPR016131">
    <property type="entry name" value="Haemerythrin_Fe_BS"/>
</dbReference>
<organism evidence="9 10">
    <name type="scientific">Tolumonas osonensis</name>
    <dbReference type="NCBI Taxonomy" id="675874"/>
    <lineage>
        <taxon>Bacteria</taxon>
        <taxon>Pseudomonadati</taxon>
        <taxon>Pseudomonadota</taxon>
        <taxon>Gammaproteobacteria</taxon>
        <taxon>Aeromonadales</taxon>
        <taxon>Aeromonadaceae</taxon>
        <taxon>Tolumonas</taxon>
    </lineage>
</organism>
<dbReference type="SUPFAM" id="SSF55785">
    <property type="entry name" value="PYP-like sensor domain (PAS domain)"/>
    <property type="match status" value="1"/>
</dbReference>
<evidence type="ECO:0000256" key="1">
    <source>
        <dbReference type="ARBA" id="ARBA00001946"/>
    </source>
</evidence>
<sequence length="512" mass="58068">MADIPEGAIRPAHQATGQSGIIHLYIFNVVTLVISGLCVALAAIFIHLYRKLKEESNARQVALAELEEKERNFRFITENSADVIWTMDIATGKFTYVSPSVYNLRGYTVEEVMAQSREELMTPESAERAFGALTHAMERWSAGERGDTRRVTEVDQPHKDGHLVSTEVVTTLHTNAEGQLTSIIGISRDITERKKSEEVIRNLAFYDSLTRLPNRRLLLDRLEQAIAQAKRKGISLALLFIDLDKFKPVNDLYGHEVGDWLLQAVAHRMQCCLRESDTAARIGGDEFIVLLPEINNSADALTVAEKIRDILNQPFYMLSGQLLNISACIGIALYPEHGLTEKQLMKNGDTAMYQAKESGRNKVFIYHGNTGSAMSDEILLRLNWRKSYESGEPSIDEEHKELFRLASVLINTAMEQDDHPDRFAQAFQALLAHAIKHFAGEEQILAAYEYEDLEEHVRLHRELVLRANKLYQAITTRQLSVGQLIDFIIDDLVKGHMLKKDRKLYHLFRKVP</sequence>
<dbReference type="SMART" id="SM00267">
    <property type="entry name" value="GGDEF"/>
    <property type="match status" value="1"/>
</dbReference>
<dbReference type="PROSITE" id="PS50887">
    <property type="entry name" value="GGDEF"/>
    <property type="match status" value="1"/>
</dbReference>
<evidence type="ECO:0000259" key="7">
    <source>
        <dbReference type="PROSITE" id="PS50113"/>
    </source>
</evidence>
<dbReference type="Pfam" id="PF01814">
    <property type="entry name" value="Hemerythrin"/>
    <property type="match status" value="1"/>
</dbReference>
<dbReference type="PROSITE" id="PS00550">
    <property type="entry name" value="HEMERYTHRINS"/>
    <property type="match status" value="1"/>
</dbReference>
<dbReference type="Gene3D" id="3.30.70.270">
    <property type="match status" value="1"/>
</dbReference>
<dbReference type="InterPro" id="IPR043128">
    <property type="entry name" value="Rev_trsase/Diguanyl_cyclase"/>
</dbReference>
<dbReference type="Gene3D" id="3.30.450.20">
    <property type="entry name" value="PAS domain"/>
    <property type="match status" value="1"/>
</dbReference>
<dbReference type="PROSITE" id="PS50112">
    <property type="entry name" value="PAS"/>
    <property type="match status" value="1"/>
</dbReference>
<dbReference type="SMART" id="SM00086">
    <property type="entry name" value="PAC"/>
    <property type="match status" value="1"/>
</dbReference>
<evidence type="ECO:0000256" key="4">
    <source>
        <dbReference type="ARBA" id="ARBA00023004"/>
    </source>
</evidence>
<evidence type="ECO:0000256" key="5">
    <source>
        <dbReference type="SAM" id="Phobius"/>
    </source>
</evidence>
<reference evidence="9 10" key="1">
    <citation type="submission" date="2020-08" db="EMBL/GenBank/DDBJ databases">
        <title>Genomic Encyclopedia of Type Strains, Phase IV (KMG-IV): sequencing the most valuable type-strain genomes for metagenomic binning, comparative biology and taxonomic classification.</title>
        <authorList>
            <person name="Goeker M."/>
        </authorList>
    </citation>
    <scope>NUCLEOTIDE SEQUENCE [LARGE SCALE GENOMIC DNA]</scope>
    <source>
        <strain evidence="9 10">DSM 22975</strain>
    </source>
</reference>
<dbReference type="GO" id="GO:0003824">
    <property type="term" value="F:catalytic activity"/>
    <property type="evidence" value="ECO:0007669"/>
    <property type="project" value="UniProtKB-ARBA"/>
</dbReference>
<dbReference type="InterPro" id="IPR029787">
    <property type="entry name" value="Nucleotide_cyclase"/>
</dbReference>
<evidence type="ECO:0000259" key="8">
    <source>
        <dbReference type="PROSITE" id="PS50887"/>
    </source>
</evidence>